<dbReference type="Pfam" id="PF08238">
    <property type="entry name" value="Sel1"/>
    <property type="match status" value="5"/>
</dbReference>
<dbReference type="RefSeq" id="WP_021820616.1">
    <property type="nucleotide sequence ID" value="NZ_AVBC01000039.1"/>
</dbReference>
<dbReference type="SMART" id="SM00671">
    <property type="entry name" value="SEL1"/>
    <property type="match status" value="4"/>
</dbReference>
<dbReference type="STRING" id="1178482.AR456_06765"/>
<protein>
    <recommendedName>
        <fullName evidence="3">Sel1 repeat family protein</fullName>
    </recommendedName>
</protein>
<gene>
    <name evidence="1" type="ORF">BJB45_05395</name>
</gene>
<proteinExistence type="predicted"/>
<evidence type="ECO:0000313" key="2">
    <source>
        <dbReference type="Proteomes" id="UP000019113"/>
    </source>
</evidence>
<dbReference type="InterPro" id="IPR011990">
    <property type="entry name" value="TPR-like_helical_dom_sf"/>
</dbReference>
<dbReference type="EMBL" id="AVBC01000039">
    <property type="protein sequence ID" value="ERL50563.1"/>
    <property type="molecule type" value="Genomic_DNA"/>
</dbReference>
<dbReference type="AlphaFoldDB" id="W1N4W1"/>
<evidence type="ECO:0008006" key="3">
    <source>
        <dbReference type="Google" id="ProtNLM"/>
    </source>
</evidence>
<accession>W1N4W1</accession>
<evidence type="ECO:0000313" key="1">
    <source>
        <dbReference type="EMBL" id="ERL50563.1"/>
    </source>
</evidence>
<dbReference type="KEGG" id="hhu:AR456_06765"/>
<dbReference type="InterPro" id="IPR006597">
    <property type="entry name" value="Sel1-like"/>
</dbReference>
<sequence>MSILGKVVLIVFVFMTFLGCEKDGGDALNDSSSFVEMEVPGKVYNNDPRATVEDVYGDSLVSKIESDADNGDAYAAMLLGMLYFSENSRYEISPDHEKGLSLLKKAWRLGVVDAGYPLFQVYSKWGGEENREVAIEYLESSAGMGYIKSQSALAEDYFGRGSWDFFPTNYGLAREWYERSASLGDVESGVALALIYHEGLGVQKNDDVAFSWISRVENMRYGNVSLGLSGLAKMHEEGFGTDVDLVQAYKYYDLRGTAGTPDKQRLSDQMSPEQIDQAVRLSGEWQREHGISMPNSQGYRYR</sequence>
<dbReference type="PROSITE" id="PS51257">
    <property type="entry name" value="PROKAR_LIPOPROTEIN"/>
    <property type="match status" value="1"/>
</dbReference>
<dbReference type="OrthoDB" id="6120455at2"/>
<dbReference type="SUPFAM" id="SSF81901">
    <property type="entry name" value="HCP-like"/>
    <property type="match status" value="1"/>
</dbReference>
<organism evidence="1 2">
    <name type="scientific">Halomonas huangheensis</name>
    <dbReference type="NCBI Taxonomy" id="1178482"/>
    <lineage>
        <taxon>Bacteria</taxon>
        <taxon>Pseudomonadati</taxon>
        <taxon>Pseudomonadota</taxon>
        <taxon>Gammaproteobacteria</taxon>
        <taxon>Oceanospirillales</taxon>
        <taxon>Halomonadaceae</taxon>
        <taxon>Halomonas</taxon>
    </lineage>
</organism>
<dbReference type="InterPro" id="IPR050767">
    <property type="entry name" value="Sel1_AlgK"/>
</dbReference>
<reference evidence="1 2" key="1">
    <citation type="submission" date="2013-08" db="EMBL/GenBank/DDBJ databases">
        <title>draft genome of Halomonas huanghegensis, strain BJGMM-B45T.</title>
        <authorList>
            <person name="Miao C."/>
            <person name="Wan Y."/>
            <person name="Jin W."/>
        </authorList>
    </citation>
    <scope>NUCLEOTIDE SEQUENCE [LARGE SCALE GENOMIC DNA]</scope>
    <source>
        <strain evidence="1 2">BJGMM-B45</strain>
    </source>
</reference>
<dbReference type="eggNOG" id="COG0790">
    <property type="taxonomic scope" value="Bacteria"/>
</dbReference>
<dbReference type="PANTHER" id="PTHR11102">
    <property type="entry name" value="SEL-1-LIKE PROTEIN"/>
    <property type="match status" value="1"/>
</dbReference>
<comment type="caution">
    <text evidence="1">The sequence shown here is derived from an EMBL/GenBank/DDBJ whole genome shotgun (WGS) entry which is preliminary data.</text>
</comment>
<keyword evidence="2" id="KW-1185">Reference proteome</keyword>
<dbReference type="Proteomes" id="UP000019113">
    <property type="component" value="Unassembled WGS sequence"/>
</dbReference>
<dbReference type="PANTHER" id="PTHR11102:SF160">
    <property type="entry name" value="ERAD-ASSOCIATED E3 UBIQUITIN-PROTEIN LIGASE COMPONENT HRD3"/>
    <property type="match status" value="1"/>
</dbReference>
<dbReference type="Gene3D" id="1.25.40.10">
    <property type="entry name" value="Tetratricopeptide repeat domain"/>
    <property type="match status" value="1"/>
</dbReference>
<name>W1N4W1_9GAMM</name>